<dbReference type="InterPro" id="IPR002123">
    <property type="entry name" value="Plipid/glycerol_acylTrfase"/>
</dbReference>
<dbReference type="STRING" id="283786.SAMN04487990_10289"/>
<dbReference type="SUPFAM" id="SSF69593">
    <property type="entry name" value="Glycerol-3-phosphate (1)-acyltransferase"/>
    <property type="match status" value="1"/>
</dbReference>
<comment type="pathway">
    <text evidence="1">Lipid metabolism.</text>
</comment>
<reference evidence="8 9" key="1">
    <citation type="submission" date="2016-10" db="EMBL/GenBank/DDBJ databases">
        <authorList>
            <person name="de Groot N.N."/>
        </authorList>
    </citation>
    <scope>NUCLEOTIDE SEQUENCE [LARGE SCALE GENOMIC DNA]</scope>
    <source>
        <strain evidence="8 9">DSM 23842</strain>
    </source>
</reference>
<keyword evidence="6" id="KW-1133">Transmembrane helix</keyword>
<evidence type="ECO:0000256" key="2">
    <source>
        <dbReference type="ARBA" id="ARBA00022516"/>
    </source>
</evidence>
<dbReference type="CDD" id="cd07989">
    <property type="entry name" value="LPLAT_AGPAT-like"/>
    <property type="match status" value="1"/>
</dbReference>
<keyword evidence="2" id="KW-0444">Lipid biosynthesis</keyword>
<dbReference type="AlphaFoldDB" id="A0A1H3VZ47"/>
<organism evidence="8 9">
    <name type="scientific">Bizionia paragorgiae</name>
    <dbReference type="NCBI Taxonomy" id="283786"/>
    <lineage>
        <taxon>Bacteria</taxon>
        <taxon>Pseudomonadati</taxon>
        <taxon>Bacteroidota</taxon>
        <taxon>Flavobacteriia</taxon>
        <taxon>Flavobacteriales</taxon>
        <taxon>Flavobacteriaceae</taxon>
        <taxon>Bizionia</taxon>
    </lineage>
</organism>
<name>A0A1H3VZ47_BIZPA</name>
<evidence type="ECO:0000259" key="7">
    <source>
        <dbReference type="SMART" id="SM00563"/>
    </source>
</evidence>
<dbReference type="GO" id="GO:0003841">
    <property type="term" value="F:1-acylglycerol-3-phosphate O-acyltransferase activity"/>
    <property type="evidence" value="ECO:0007669"/>
    <property type="project" value="TreeGrafter"/>
</dbReference>
<evidence type="ECO:0000313" key="8">
    <source>
        <dbReference type="EMBL" id="SDZ79342.1"/>
    </source>
</evidence>
<evidence type="ECO:0000256" key="5">
    <source>
        <dbReference type="ARBA" id="ARBA00023315"/>
    </source>
</evidence>
<dbReference type="PANTHER" id="PTHR10434:SF64">
    <property type="entry name" value="1-ACYL-SN-GLYCEROL-3-PHOSPHATE ACYLTRANSFERASE-RELATED"/>
    <property type="match status" value="1"/>
</dbReference>
<dbReference type="EMBL" id="FNQK01000002">
    <property type="protein sequence ID" value="SDZ79342.1"/>
    <property type="molecule type" value="Genomic_DNA"/>
</dbReference>
<feature type="transmembrane region" description="Helical" evidence="6">
    <location>
        <begin position="29"/>
        <end position="50"/>
    </location>
</feature>
<evidence type="ECO:0000256" key="6">
    <source>
        <dbReference type="SAM" id="Phobius"/>
    </source>
</evidence>
<keyword evidence="5 8" id="KW-0012">Acyltransferase</keyword>
<dbReference type="Proteomes" id="UP000198846">
    <property type="component" value="Unassembled WGS sequence"/>
</dbReference>
<dbReference type="SMART" id="SM00563">
    <property type="entry name" value="PlsC"/>
    <property type="match status" value="1"/>
</dbReference>
<keyword evidence="6" id="KW-0472">Membrane</keyword>
<sequence>MLTVVFIVTLFNKNNIQVMQKLLAYPLTVIYYLFFGLTLVVFHPIQWVCLNVFGYQAHKKSVDILQFLLMRCLNILGTTFLFKNDYELPTDLPIIIVSNHQSMYDISPIMWHLRKHHVKFVSKKELGKGIPSVSYNLRHGGSALIDRKNPRQAILEIRRFATYIEETNRAAVIFPEGTRSKNGTPKPFRTKGLETLIKYVPSAIIVPISINNSWKTMRYGNFPMGIGAHITFEVHKPLKASEFEIHDLLEQVESVIKEHIIN</sequence>
<protein>
    <submittedName>
        <fullName evidence="8">1-acyl-sn-glycerol-3-phosphate acyltransferase</fullName>
    </submittedName>
</protein>
<proteinExistence type="predicted"/>
<keyword evidence="6" id="KW-0812">Transmembrane</keyword>
<keyword evidence="3 8" id="KW-0808">Transferase</keyword>
<dbReference type="PANTHER" id="PTHR10434">
    <property type="entry name" value="1-ACYL-SN-GLYCEROL-3-PHOSPHATE ACYLTRANSFERASE"/>
    <property type="match status" value="1"/>
</dbReference>
<evidence type="ECO:0000256" key="4">
    <source>
        <dbReference type="ARBA" id="ARBA00023098"/>
    </source>
</evidence>
<accession>A0A1H3VZ47</accession>
<evidence type="ECO:0000256" key="3">
    <source>
        <dbReference type="ARBA" id="ARBA00022679"/>
    </source>
</evidence>
<feature type="domain" description="Phospholipid/glycerol acyltransferase" evidence="7">
    <location>
        <begin position="94"/>
        <end position="213"/>
    </location>
</feature>
<keyword evidence="9" id="KW-1185">Reference proteome</keyword>
<dbReference type="Pfam" id="PF01553">
    <property type="entry name" value="Acyltransferase"/>
    <property type="match status" value="1"/>
</dbReference>
<evidence type="ECO:0000313" key="9">
    <source>
        <dbReference type="Proteomes" id="UP000198846"/>
    </source>
</evidence>
<keyword evidence="4" id="KW-0443">Lipid metabolism</keyword>
<gene>
    <name evidence="8" type="ORF">SAMN04487990_10289</name>
</gene>
<evidence type="ECO:0000256" key="1">
    <source>
        <dbReference type="ARBA" id="ARBA00005189"/>
    </source>
</evidence>
<dbReference type="GO" id="GO:0006654">
    <property type="term" value="P:phosphatidic acid biosynthetic process"/>
    <property type="evidence" value="ECO:0007669"/>
    <property type="project" value="TreeGrafter"/>
</dbReference>